<name>A0AA88EH74_FICCA</name>
<evidence type="ECO:0000313" key="3">
    <source>
        <dbReference type="Proteomes" id="UP001187192"/>
    </source>
</evidence>
<sequence>MAGSLISPPWSGNLWSSMSAGADFILGPARALPILVGAWSWVLTPWSGNSRSWWSARADVRWPCSGCLLRLARVFLGIAPRADFILGPARALPILVGALSGDLTPWSGNSRSWWSARADVRWSCSGCLLRLARVFLGIAPRADLILGPARALPILVGAWSWDLTPWSDNHRSLVFAGQQSWYPGKFYLGHGEVLPGSTSMVPGEVLPGSRRSSTRDNHVLRR</sequence>
<proteinExistence type="predicted"/>
<feature type="compositionally biased region" description="Basic and acidic residues" evidence="1">
    <location>
        <begin position="213"/>
        <end position="222"/>
    </location>
</feature>
<dbReference type="EMBL" id="BTGU01011035">
    <property type="protein sequence ID" value="GMN74862.1"/>
    <property type="molecule type" value="Genomic_DNA"/>
</dbReference>
<comment type="caution">
    <text evidence="2">The sequence shown here is derived from an EMBL/GenBank/DDBJ whole genome shotgun (WGS) entry which is preliminary data.</text>
</comment>
<feature type="region of interest" description="Disordered" evidence="1">
    <location>
        <begin position="202"/>
        <end position="222"/>
    </location>
</feature>
<gene>
    <name evidence="2" type="ORF">TIFTF001_052473</name>
</gene>
<protein>
    <submittedName>
        <fullName evidence="2">Uncharacterized protein</fullName>
    </submittedName>
</protein>
<evidence type="ECO:0000313" key="2">
    <source>
        <dbReference type="EMBL" id="GMN74862.1"/>
    </source>
</evidence>
<dbReference type="AlphaFoldDB" id="A0AA88EH74"/>
<keyword evidence="3" id="KW-1185">Reference proteome</keyword>
<accession>A0AA88EH74</accession>
<organism evidence="2 3">
    <name type="scientific">Ficus carica</name>
    <name type="common">Common fig</name>
    <dbReference type="NCBI Taxonomy" id="3494"/>
    <lineage>
        <taxon>Eukaryota</taxon>
        <taxon>Viridiplantae</taxon>
        <taxon>Streptophyta</taxon>
        <taxon>Embryophyta</taxon>
        <taxon>Tracheophyta</taxon>
        <taxon>Spermatophyta</taxon>
        <taxon>Magnoliopsida</taxon>
        <taxon>eudicotyledons</taxon>
        <taxon>Gunneridae</taxon>
        <taxon>Pentapetalae</taxon>
        <taxon>rosids</taxon>
        <taxon>fabids</taxon>
        <taxon>Rosales</taxon>
        <taxon>Moraceae</taxon>
        <taxon>Ficeae</taxon>
        <taxon>Ficus</taxon>
    </lineage>
</organism>
<dbReference type="Proteomes" id="UP001187192">
    <property type="component" value="Unassembled WGS sequence"/>
</dbReference>
<reference evidence="2" key="1">
    <citation type="submission" date="2023-07" db="EMBL/GenBank/DDBJ databases">
        <title>draft genome sequence of fig (Ficus carica).</title>
        <authorList>
            <person name="Takahashi T."/>
            <person name="Nishimura K."/>
        </authorList>
    </citation>
    <scope>NUCLEOTIDE SEQUENCE</scope>
</reference>
<evidence type="ECO:0000256" key="1">
    <source>
        <dbReference type="SAM" id="MobiDB-lite"/>
    </source>
</evidence>